<dbReference type="NCBIfam" id="TIGR00726">
    <property type="entry name" value="peptidoglycan editing factor PgeF"/>
    <property type="match status" value="1"/>
</dbReference>
<name>A0ABZ2Y6W7_9FIRM</name>
<comment type="function">
    <text evidence="2">Purine nucleoside enzyme that catalyzes the phosphorolysis of adenosine and inosine nucleosides, yielding D-ribose 1-phosphate and the respective free bases, adenine and hypoxanthine. Also catalyzes the phosphorolysis of S-methyl-5'-thioadenosine into adenine and S-methyl-5-thio-alpha-D-ribose 1-phosphate. Also has adenosine deaminase activity.</text>
</comment>
<dbReference type="Gene3D" id="3.60.140.10">
    <property type="entry name" value="CNF1/YfiH-like putative cysteine hydrolases"/>
    <property type="match status" value="1"/>
</dbReference>
<proteinExistence type="inferred from homology"/>
<evidence type="ECO:0000256" key="4">
    <source>
        <dbReference type="ARBA" id="ARBA00022679"/>
    </source>
</evidence>
<evidence type="ECO:0000256" key="6">
    <source>
        <dbReference type="ARBA" id="ARBA00022801"/>
    </source>
</evidence>
<dbReference type="PANTHER" id="PTHR30616:SF2">
    <property type="entry name" value="PURINE NUCLEOSIDE PHOSPHORYLASE LACC1"/>
    <property type="match status" value="1"/>
</dbReference>
<keyword evidence="4" id="KW-0808">Transferase</keyword>
<dbReference type="InterPro" id="IPR038371">
    <property type="entry name" value="Cu_polyphenol_OxRdtase_sf"/>
</dbReference>
<comment type="catalytic activity">
    <reaction evidence="10">
        <text>S-methyl-5'-thioadenosine + phosphate = 5-(methylsulfanyl)-alpha-D-ribose 1-phosphate + adenine</text>
        <dbReference type="Rhea" id="RHEA:11852"/>
        <dbReference type="ChEBI" id="CHEBI:16708"/>
        <dbReference type="ChEBI" id="CHEBI:17509"/>
        <dbReference type="ChEBI" id="CHEBI:43474"/>
        <dbReference type="ChEBI" id="CHEBI:58533"/>
        <dbReference type="EC" id="2.4.2.28"/>
    </reaction>
    <physiologicalReaction direction="left-to-right" evidence="10">
        <dbReference type="Rhea" id="RHEA:11853"/>
    </physiologicalReaction>
</comment>
<organism evidence="12 13">
    <name type="scientific">Defluviitalea saccharophila</name>
    <dbReference type="NCBI Taxonomy" id="879970"/>
    <lineage>
        <taxon>Bacteria</taxon>
        <taxon>Bacillati</taxon>
        <taxon>Bacillota</taxon>
        <taxon>Clostridia</taxon>
        <taxon>Lachnospirales</taxon>
        <taxon>Defluviitaleaceae</taxon>
        <taxon>Defluviitalea</taxon>
    </lineage>
</organism>
<dbReference type="InterPro" id="IPR003730">
    <property type="entry name" value="Cu_polyphenol_OxRdtase"/>
</dbReference>
<keyword evidence="7" id="KW-0862">Zinc</keyword>
<sequence length="279" mass="31098">MYFDRTRSLSIHQKSNLFYITFPSFDQTNLVNHCFSTKLGGVSKGIFESLNLGFGRGDDDENVKRNYQILCSAIDVNYENLIFSNQVHGINIKVITKENPNQPIYTSGESEGIDGLITNMTKLPLVTLYADCVPLFFLDPVNKVVGLAHAGWRGTVNKIGLEMIKVFMDTFHSNPEDILVGIGPSIGKCCFEVDEPVAKEFEAAFPNADNIVYPQENYKYIVDLWEANKKVLGDSGITLSNITVTDLCTKCNKDIFFSHRGHNGKRGSLAAIIELKQSP</sequence>
<gene>
    <name evidence="12" type="primary">pgeF</name>
    <name evidence="12" type="ORF">QBE51_02105</name>
</gene>
<dbReference type="EMBL" id="CP121687">
    <property type="protein sequence ID" value="WZL70346.1"/>
    <property type="molecule type" value="Genomic_DNA"/>
</dbReference>
<keyword evidence="6" id="KW-0378">Hydrolase</keyword>
<evidence type="ECO:0000256" key="2">
    <source>
        <dbReference type="ARBA" id="ARBA00003215"/>
    </source>
</evidence>
<reference evidence="12 13" key="1">
    <citation type="submission" date="2023-03" db="EMBL/GenBank/DDBJ databases">
        <title>Novel Species.</title>
        <authorList>
            <person name="Ma S."/>
        </authorList>
    </citation>
    <scope>NUCLEOTIDE SEQUENCE [LARGE SCALE GENOMIC DNA]</scope>
    <source>
        <strain evidence="12 13">LIND6LT2</strain>
    </source>
</reference>
<dbReference type="Pfam" id="PF02578">
    <property type="entry name" value="Cu-oxidase_4"/>
    <property type="match status" value="1"/>
</dbReference>
<accession>A0ABZ2Y6W7</accession>
<dbReference type="SUPFAM" id="SSF64438">
    <property type="entry name" value="CNF1/YfiH-like putative cysteine hydrolases"/>
    <property type="match status" value="1"/>
</dbReference>
<comment type="catalytic activity">
    <reaction evidence="9">
        <text>adenosine + phosphate = alpha-D-ribose 1-phosphate + adenine</text>
        <dbReference type="Rhea" id="RHEA:27642"/>
        <dbReference type="ChEBI" id="CHEBI:16335"/>
        <dbReference type="ChEBI" id="CHEBI:16708"/>
        <dbReference type="ChEBI" id="CHEBI:43474"/>
        <dbReference type="ChEBI" id="CHEBI:57720"/>
        <dbReference type="EC" id="2.4.2.1"/>
    </reaction>
    <physiologicalReaction direction="left-to-right" evidence="9">
        <dbReference type="Rhea" id="RHEA:27643"/>
    </physiologicalReaction>
</comment>
<evidence type="ECO:0000256" key="9">
    <source>
        <dbReference type="ARBA" id="ARBA00048968"/>
    </source>
</evidence>
<dbReference type="InterPro" id="IPR011324">
    <property type="entry name" value="Cytotoxic_necrot_fac-like_cat"/>
</dbReference>
<comment type="catalytic activity">
    <reaction evidence="1">
        <text>inosine + phosphate = alpha-D-ribose 1-phosphate + hypoxanthine</text>
        <dbReference type="Rhea" id="RHEA:27646"/>
        <dbReference type="ChEBI" id="CHEBI:17368"/>
        <dbReference type="ChEBI" id="CHEBI:17596"/>
        <dbReference type="ChEBI" id="CHEBI:43474"/>
        <dbReference type="ChEBI" id="CHEBI:57720"/>
        <dbReference type="EC" id="2.4.2.1"/>
    </reaction>
    <physiologicalReaction direction="left-to-right" evidence="1">
        <dbReference type="Rhea" id="RHEA:27647"/>
    </physiologicalReaction>
</comment>
<keyword evidence="5" id="KW-0479">Metal-binding</keyword>
<protein>
    <recommendedName>
        <fullName evidence="11">Purine nucleoside phosphorylase</fullName>
    </recommendedName>
</protein>
<comment type="similarity">
    <text evidence="3 11">Belongs to the purine nucleoside phosphorylase YfiH/LACC1 family.</text>
</comment>
<evidence type="ECO:0000256" key="11">
    <source>
        <dbReference type="RuleBase" id="RU361274"/>
    </source>
</evidence>
<evidence type="ECO:0000313" key="13">
    <source>
        <dbReference type="Proteomes" id="UP001486565"/>
    </source>
</evidence>
<evidence type="ECO:0000256" key="8">
    <source>
        <dbReference type="ARBA" id="ARBA00047989"/>
    </source>
</evidence>
<dbReference type="Proteomes" id="UP001486565">
    <property type="component" value="Chromosome"/>
</dbReference>
<evidence type="ECO:0000256" key="5">
    <source>
        <dbReference type="ARBA" id="ARBA00022723"/>
    </source>
</evidence>
<evidence type="ECO:0000313" key="12">
    <source>
        <dbReference type="EMBL" id="WZL70346.1"/>
    </source>
</evidence>
<dbReference type="RefSeq" id="WP_341877309.1">
    <property type="nucleotide sequence ID" value="NZ_CP121687.1"/>
</dbReference>
<evidence type="ECO:0000256" key="3">
    <source>
        <dbReference type="ARBA" id="ARBA00007353"/>
    </source>
</evidence>
<keyword evidence="13" id="KW-1185">Reference proteome</keyword>
<evidence type="ECO:0000256" key="10">
    <source>
        <dbReference type="ARBA" id="ARBA00049893"/>
    </source>
</evidence>
<evidence type="ECO:0000256" key="7">
    <source>
        <dbReference type="ARBA" id="ARBA00022833"/>
    </source>
</evidence>
<comment type="catalytic activity">
    <reaction evidence="8">
        <text>adenosine + H2O + H(+) = inosine + NH4(+)</text>
        <dbReference type="Rhea" id="RHEA:24408"/>
        <dbReference type="ChEBI" id="CHEBI:15377"/>
        <dbReference type="ChEBI" id="CHEBI:15378"/>
        <dbReference type="ChEBI" id="CHEBI:16335"/>
        <dbReference type="ChEBI" id="CHEBI:17596"/>
        <dbReference type="ChEBI" id="CHEBI:28938"/>
        <dbReference type="EC" id="3.5.4.4"/>
    </reaction>
    <physiologicalReaction direction="left-to-right" evidence="8">
        <dbReference type="Rhea" id="RHEA:24409"/>
    </physiologicalReaction>
</comment>
<dbReference type="CDD" id="cd16833">
    <property type="entry name" value="YfiH"/>
    <property type="match status" value="1"/>
</dbReference>
<evidence type="ECO:0000256" key="1">
    <source>
        <dbReference type="ARBA" id="ARBA00000553"/>
    </source>
</evidence>
<dbReference type="PANTHER" id="PTHR30616">
    <property type="entry name" value="UNCHARACTERIZED PROTEIN YFIH"/>
    <property type="match status" value="1"/>
</dbReference>